<organism evidence="8 9">
    <name type="scientific">Nicoletella semolina</name>
    <dbReference type="NCBI Taxonomy" id="271160"/>
    <lineage>
        <taxon>Bacteria</taxon>
        <taxon>Pseudomonadati</taxon>
        <taxon>Pseudomonadota</taxon>
        <taxon>Gammaproteobacteria</taxon>
        <taxon>Pasteurellales</taxon>
        <taxon>Pasteurellaceae</taxon>
        <taxon>Nicoletella</taxon>
    </lineage>
</organism>
<keyword evidence="9" id="KW-1185">Reference proteome</keyword>
<dbReference type="EMBL" id="SLXJ01000003">
    <property type="protein sequence ID" value="TCP18194.1"/>
    <property type="molecule type" value="Genomic_DNA"/>
</dbReference>
<comment type="caution">
    <text evidence="8">The sequence shown here is derived from an EMBL/GenBank/DDBJ whole genome shotgun (WGS) entry which is preliminary data.</text>
</comment>
<dbReference type="InterPro" id="IPR042177">
    <property type="entry name" value="Cell/Rod_1"/>
</dbReference>
<evidence type="ECO:0000256" key="2">
    <source>
        <dbReference type="ARBA" id="ARBA00013855"/>
    </source>
</evidence>
<feature type="region of interest" description="Disordered" evidence="6">
    <location>
        <begin position="279"/>
        <end position="357"/>
    </location>
</feature>
<evidence type="ECO:0000313" key="8">
    <source>
        <dbReference type="EMBL" id="TCP18194.1"/>
    </source>
</evidence>
<gene>
    <name evidence="8" type="ORF">EV693_103162</name>
</gene>
<dbReference type="InterPro" id="IPR042175">
    <property type="entry name" value="Cell/Rod_MreC_2"/>
</dbReference>
<name>A0A4R2NAZ4_9PAST</name>
<dbReference type="GO" id="GO:0005886">
    <property type="term" value="C:plasma membrane"/>
    <property type="evidence" value="ECO:0007669"/>
    <property type="project" value="TreeGrafter"/>
</dbReference>
<evidence type="ECO:0000259" key="7">
    <source>
        <dbReference type="Pfam" id="PF04085"/>
    </source>
</evidence>
<dbReference type="FunFam" id="2.40.10.340:FF:000001">
    <property type="entry name" value="Cell shape-determining protein MreC"/>
    <property type="match status" value="1"/>
</dbReference>
<dbReference type="Proteomes" id="UP000295537">
    <property type="component" value="Unassembled WGS sequence"/>
</dbReference>
<dbReference type="PANTHER" id="PTHR34138">
    <property type="entry name" value="CELL SHAPE-DETERMINING PROTEIN MREC"/>
    <property type="match status" value="1"/>
</dbReference>
<dbReference type="RefSeq" id="WP_132501002.1">
    <property type="nucleotide sequence ID" value="NZ_LVXA01000001.1"/>
</dbReference>
<dbReference type="Gene3D" id="2.40.10.350">
    <property type="entry name" value="Rod shape-determining protein MreC, domain 2"/>
    <property type="match status" value="1"/>
</dbReference>
<dbReference type="Gene3D" id="2.40.10.340">
    <property type="entry name" value="Rod shape-determining protein MreC, domain 1"/>
    <property type="match status" value="1"/>
</dbReference>
<evidence type="ECO:0000256" key="3">
    <source>
        <dbReference type="ARBA" id="ARBA00022960"/>
    </source>
</evidence>
<evidence type="ECO:0000313" key="9">
    <source>
        <dbReference type="Proteomes" id="UP000295537"/>
    </source>
</evidence>
<keyword evidence="3" id="KW-0133">Cell shape</keyword>
<comment type="similarity">
    <text evidence="1">Belongs to the MreC family.</text>
</comment>
<protein>
    <recommendedName>
        <fullName evidence="2">Cell shape-determining protein MreC</fullName>
    </recommendedName>
    <alternativeName>
        <fullName evidence="4">Cell shape protein MreC</fullName>
    </alternativeName>
    <alternativeName>
        <fullName evidence="5">Rod shape-determining protein MreC</fullName>
    </alternativeName>
</protein>
<feature type="domain" description="Rod shape-determining protein MreC beta-barrel core" evidence="7">
    <location>
        <begin position="123"/>
        <end position="270"/>
    </location>
</feature>
<dbReference type="InterPro" id="IPR055342">
    <property type="entry name" value="MreC_beta-barrel_core"/>
</dbReference>
<dbReference type="PANTHER" id="PTHR34138:SF1">
    <property type="entry name" value="CELL SHAPE-DETERMINING PROTEIN MREC"/>
    <property type="match status" value="1"/>
</dbReference>
<dbReference type="OrthoDB" id="9808025at2"/>
<feature type="compositionally biased region" description="Basic and acidic residues" evidence="6">
    <location>
        <begin position="319"/>
        <end position="330"/>
    </location>
</feature>
<dbReference type="InterPro" id="IPR007221">
    <property type="entry name" value="MreC"/>
</dbReference>
<feature type="compositionally biased region" description="Acidic residues" evidence="6">
    <location>
        <begin position="331"/>
        <end position="349"/>
    </location>
</feature>
<dbReference type="GO" id="GO:0008360">
    <property type="term" value="P:regulation of cell shape"/>
    <property type="evidence" value="ECO:0007669"/>
    <property type="project" value="UniProtKB-KW"/>
</dbReference>
<dbReference type="AlphaFoldDB" id="A0A4R2NAZ4"/>
<evidence type="ECO:0000256" key="5">
    <source>
        <dbReference type="ARBA" id="ARBA00080576"/>
    </source>
</evidence>
<evidence type="ECO:0000256" key="4">
    <source>
        <dbReference type="ARBA" id="ARBA00032089"/>
    </source>
</evidence>
<accession>A0A4R2NAZ4</accession>
<sequence>MKPIFAKAPPLGIRLAIAVILSLLLIVLDGRSRAMIELRNVLETAISGLYYVANTPRTVLDGVSNNFIDSQKLQIENRVLKEQLREKNADLLLLGQLKVENQRLRLLLSSPLRQDEYKKVAEVLTAEMDAYRQQVVINQGQHNGAFIGQPIIDERGVVGQIISVGEKSSRVLLLTDVTHAIPVQVLRNDVRAIANGTGNNDELIIDNIPRTIDIVKGDILVTSGLGGRFPEGYPVATVEQVINDGSTHFARVTAKPLASLNHLRYLLLLWPTREEMRKAQSLSPQDVRDAVRERQNSLTPLDRLNRKTKTQVNEENDNDSNHDREDKNDDISDPLDDTEMDIETELNTETETKDENE</sequence>
<reference evidence="8 9" key="1">
    <citation type="submission" date="2019-03" db="EMBL/GenBank/DDBJ databases">
        <title>Genomic Encyclopedia of Type Strains, Phase IV (KMG-IV): sequencing the most valuable type-strain genomes for metagenomic binning, comparative biology and taxonomic classification.</title>
        <authorList>
            <person name="Goeker M."/>
        </authorList>
    </citation>
    <scope>NUCLEOTIDE SEQUENCE [LARGE SCALE GENOMIC DNA]</scope>
    <source>
        <strain evidence="8 9">DSM 16380</strain>
    </source>
</reference>
<proteinExistence type="inferred from homology"/>
<dbReference type="Pfam" id="PF04085">
    <property type="entry name" value="MreC"/>
    <property type="match status" value="1"/>
</dbReference>
<feature type="compositionally biased region" description="Basic and acidic residues" evidence="6">
    <location>
        <begin position="286"/>
        <end position="295"/>
    </location>
</feature>
<evidence type="ECO:0000256" key="6">
    <source>
        <dbReference type="SAM" id="MobiDB-lite"/>
    </source>
</evidence>
<evidence type="ECO:0000256" key="1">
    <source>
        <dbReference type="ARBA" id="ARBA00009369"/>
    </source>
</evidence>
<dbReference type="NCBIfam" id="TIGR00219">
    <property type="entry name" value="mreC"/>
    <property type="match status" value="1"/>
</dbReference>